<protein>
    <submittedName>
        <fullName evidence="2">DUF445 domain-containing protein</fullName>
    </submittedName>
</protein>
<name>A0A841T6E1_9BACL</name>
<keyword evidence="1" id="KW-0472">Membrane</keyword>
<dbReference type="GO" id="GO:0005886">
    <property type="term" value="C:plasma membrane"/>
    <property type="evidence" value="ECO:0007669"/>
    <property type="project" value="TreeGrafter"/>
</dbReference>
<keyword evidence="3" id="KW-1185">Reference proteome</keyword>
<dbReference type="Proteomes" id="UP000535838">
    <property type="component" value="Unassembled WGS sequence"/>
</dbReference>
<dbReference type="EMBL" id="JACJVQ010000021">
    <property type="protein sequence ID" value="MBB6637437.1"/>
    <property type="molecule type" value="Genomic_DNA"/>
</dbReference>
<sequence>MPRNQARHSAAISLGVMGAGFVATFPLLDYGWGALLHGGFEAGLVGGLADWFAVTALFRHPLGLKIPHTALLPRNRDKVVRSLVNVIENEFLTKDSIKSKVGAFLAGDKLIALAERHQEDAVRAIVAASGFAARSLPVERIVPFLARELKRKAAELDTVSLLTLLRNEVLARGFEEKAFQFILQKAEGILVRDAARDQLGAMAANALAGVKAGGLMGFAVNAFAGFMTEDKLGALLQNAILSSLRDMRQYESHPLRMLLLEEIRKLLLDLPNNEEVVNGLEAAKLNAIESVDLEGYLAKWLGELKEKAIAFVQEERYATDVVAPAVSGFLARFREEPEKLDAIRDWAQERVSSIVDENHSRIGVLVRENLDKLDNKTLIEMIEDKIGSDLQWIRVNGAVCGFLIGLVLEGVNLIF</sequence>
<dbReference type="PANTHER" id="PTHR38442:SF1">
    <property type="entry name" value="INNER MEMBRANE PROTEIN"/>
    <property type="match status" value="1"/>
</dbReference>
<keyword evidence="1" id="KW-0812">Transmembrane</keyword>
<reference evidence="2 3" key="1">
    <citation type="submission" date="2020-08" db="EMBL/GenBank/DDBJ databases">
        <title>Cohnella phylogeny.</title>
        <authorList>
            <person name="Dunlap C."/>
        </authorList>
    </citation>
    <scope>NUCLEOTIDE SEQUENCE [LARGE SCALE GENOMIC DNA]</scope>
    <source>
        <strain evidence="2 3">DSM 25241</strain>
    </source>
</reference>
<feature type="transmembrane region" description="Helical" evidence="1">
    <location>
        <begin position="9"/>
        <end position="28"/>
    </location>
</feature>
<keyword evidence="1" id="KW-1133">Transmembrane helix</keyword>
<organism evidence="2 3">
    <name type="scientific">Cohnella thailandensis</name>
    <dbReference type="NCBI Taxonomy" id="557557"/>
    <lineage>
        <taxon>Bacteria</taxon>
        <taxon>Bacillati</taxon>
        <taxon>Bacillota</taxon>
        <taxon>Bacilli</taxon>
        <taxon>Bacillales</taxon>
        <taxon>Paenibacillaceae</taxon>
        <taxon>Cohnella</taxon>
    </lineage>
</organism>
<dbReference type="PANTHER" id="PTHR38442">
    <property type="entry name" value="INNER MEMBRANE PROTEIN-RELATED"/>
    <property type="match status" value="1"/>
</dbReference>
<evidence type="ECO:0000313" key="2">
    <source>
        <dbReference type="EMBL" id="MBB6637437.1"/>
    </source>
</evidence>
<dbReference type="InterPro" id="IPR007383">
    <property type="entry name" value="DUF445"/>
</dbReference>
<dbReference type="AlphaFoldDB" id="A0A841T6E1"/>
<proteinExistence type="predicted"/>
<accession>A0A841T6E1</accession>
<evidence type="ECO:0000256" key="1">
    <source>
        <dbReference type="SAM" id="Phobius"/>
    </source>
</evidence>
<dbReference type="RefSeq" id="WP_185122633.1">
    <property type="nucleotide sequence ID" value="NZ_JACJVQ010000021.1"/>
</dbReference>
<gene>
    <name evidence="2" type="ORF">H7B67_25185</name>
</gene>
<comment type="caution">
    <text evidence="2">The sequence shown here is derived from an EMBL/GenBank/DDBJ whole genome shotgun (WGS) entry which is preliminary data.</text>
</comment>
<dbReference type="Pfam" id="PF04286">
    <property type="entry name" value="DUF445"/>
    <property type="match status" value="1"/>
</dbReference>
<evidence type="ECO:0000313" key="3">
    <source>
        <dbReference type="Proteomes" id="UP000535838"/>
    </source>
</evidence>